<reference evidence="2 3" key="1">
    <citation type="submission" date="2023-02" db="EMBL/GenBank/DDBJ databases">
        <title>LHISI_Scaffold_Assembly.</title>
        <authorList>
            <person name="Stuart O.P."/>
            <person name="Cleave R."/>
            <person name="Magrath M.J.L."/>
            <person name="Mikheyev A.S."/>
        </authorList>
    </citation>
    <scope>NUCLEOTIDE SEQUENCE [LARGE SCALE GENOMIC DNA]</scope>
    <source>
        <strain evidence="2">Daus_M_001</strain>
        <tissue evidence="2">Leg muscle</tissue>
    </source>
</reference>
<gene>
    <name evidence="2" type="ORF">PR048_022620</name>
</gene>
<feature type="domain" description="PiggyBac transposable element-derived protein" evidence="1">
    <location>
        <begin position="1"/>
        <end position="73"/>
    </location>
</feature>
<name>A0ABQ9H1U5_9NEOP</name>
<keyword evidence="3" id="KW-1185">Reference proteome</keyword>
<dbReference type="EMBL" id="JARBHB010000008">
    <property type="protein sequence ID" value="KAJ8878153.1"/>
    <property type="molecule type" value="Genomic_DNA"/>
</dbReference>
<dbReference type="Proteomes" id="UP001159363">
    <property type="component" value="Chromosome 7"/>
</dbReference>
<evidence type="ECO:0000313" key="3">
    <source>
        <dbReference type="Proteomes" id="UP001159363"/>
    </source>
</evidence>
<evidence type="ECO:0000313" key="2">
    <source>
        <dbReference type="EMBL" id="KAJ8878153.1"/>
    </source>
</evidence>
<protein>
    <recommendedName>
        <fullName evidence="1">PiggyBac transposable element-derived protein domain-containing protein</fullName>
    </recommendedName>
</protein>
<dbReference type="InterPro" id="IPR052638">
    <property type="entry name" value="PiggyBac_TE-derived"/>
</dbReference>
<organism evidence="2 3">
    <name type="scientific">Dryococelus australis</name>
    <dbReference type="NCBI Taxonomy" id="614101"/>
    <lineage>
        <taxon>Eukaryota</taxon>
        <taxon>Metazoa</taxon>
        <taxon>Ecdysozoa</taxon>
        <taxon>Arthropoda</taxon>
        <taxon>Hexapoda</taxon>
        <taxon>Insecta</taxon>
        <taxon>Pterygota</taxon>
        <taxon>Neoptera</taxon>
        <taxon>Polyneoptera</taxon>
        <taxon>Phasmatodea</taxon>
        <taxon>Verophasmatodea</taxon>
        <taxon>Anareolatae</taxon>
        <taxon>Phasmatidae</taxon>
        <taxon>Eurycanthinae</taxon>
        <taxon>Dryococelus</taxon>
    </lineage>
</organism>
<dbReference type="InterPro" id="IPR029526">
    <property type="entry name" value="PGBD"/>
</dbReference>
<proteinExistence type="predicted"/>
<sequence length="171" mass="19513">MIPYFCRHGCKQFLRLKPVRFGFKAWVMAQSCGYCLAADLYQGMVQGLVTKVFPRDSDTKIICSLSEDMKGTGTDRINRLWKCPISDKKVMQKRERGSYELYTEENKGISAVAWRDNNVPYQFSMLTLVQLQGKAHRQMSFTIITSSWEGSICSTITFPITALAYVGCVYD</sequence>
<dbReference type="Pfam" id="PF13843">
    <property type="entry name" value="DDE_Tnp_1_7"/>
    <property type="match status" value="1"/>
</dbReference>
<accession>A0ABQ9H1U5</accession>
<dbReference type="PANTHER" id="PTHR47055:SF3">
    <property type="entry name" value="PHORBOL-ESTER_DAG-TYPE DOMAIN-CONTAINING PROTEIN"/>
    <property type="match status" value="1"/>
</dbReference>
<evidence type="ECO:0000259" key="1">
    <source>
        <dbReference type="Pfam" id="PF13843"/>
    </source>
</evidence>
<dbReference type="PANTHER" id="PTHR47055">
    <property type="entry name" value="DDE_TNP_1_7 DOMAIN-CONTAINING PROTEIN"/>
    <property type="match status" value="1"/>
</dbReference>
<comment type="caution">
    <text evidence="2">The sequence shown here is derived from an EMBL/GenBank/DDBJ whole genome shotgun (WGS) entry which is preliminary data.</text>
</comment>